<dbReference type="eggNOG" id="COG3550">
    <property type="taxonomic scope" value="Bacteria"/>
</dbReference>
<proteinExistence type="predicted"/>
<dbReference type="Gene3D" id="1.10.1070.20">
    <property type="match status" value="1"/>
</dbReference>
<keyword evidence="2" id="KW-1185">Reference proteome</keyword>
<evidence type="ECO:0000313" key="2">
    <source>
        <dbReference type="Proteomes" id="UP000003277"/>
    </source>
</evidence>
<protein>
    <recommendedName>
        <fullName evidence="3">HipA-like C-terminal domain-containing protein</fullName>
    </recommendedName>
</protein>
<name>H1D2P1_9FIRM</name>
<accession>H1D2P1</accession>
<reference evidence="1 2" key="1">
    <citation type="submission" date="2011-11" db="EMBL/GenBank/DDBJ databases">
        <title>The Genome Sequence of Dialister succinatiphilus YIT 11850.</title>
        <authorList>
            <consortium name="The Broad Institute Genome Sequencing Platform"/>
            <person name="Earl A."/>
            <person name="Ward D."/>
            <person name="Feldgarden M."/>
            <person name="Gevers D."/>
            <person name="Morotomi M."/>
            <person name="Young S.K."/>
            <person name="Zeng Q."/>
            <person name="Gargeya S."/>
            <person name="Fitzgerald M."/>
            <person name="Haas B."/>
            <person name="Abouelleil A."/>
            <person name="Alvarado L."/>
            <person name="Arachchi H.M."/>
            <person name="Berlin A."/>
            <person name="Brown A."/>
            <person name="Chapman S.B."/>
            <person name="Dunbar C."/>
            <person name="Gearin G."/>
            <person name="Goldberg J."/>
            <person name="Griggs A."/>
            <person name="Gujja S."/>
            <person name="Heiman D."/>
            <person name="Howarth C."/>
            <person name="Lui A."/>
            <person name="MacDonald P.J.P."/>
            <person name="Montmayeur A."/>
            <person name="Murphy C."/>
            <person name="Neiman D."/>
            <person name="Pearson M."/>
            <person name="Priest M."/>
            <person name="Roberts A."/>
            <person name="Saif S."/>
            <person name="Shea T."/>
            <person name="Sisk P."/>
            <person name="Stolte C."/>
            <person name="Sykes S."/>
            <person name="Wortman J."/>
            <person name="Nusbaum C."/>
            <person name="Birren B."/>
        </authorList>
    </citation>
    <scope>NUCLEOTIDE SEQUENCE [LARGE SCALE GENOMIC DNA]</scope>
    <source>
        <strain evidence="1 2">YIT 11850</strain>
    </source>
</reference>
<gene>
    <name evidence="1" type="ORF">HMPREF9453_01879</name>
</gene>
<sequence>MIYTLMQKNEPVMMLDINEKYGRVRKIIQIESSERLPLSVIYKDENDSLEESVEQWMRYRNVPKTREGLETFLKRFQGDPIQEMSLKSLGLNLSDQYWFKPEGGQFNWERINFFQNDFTGKPLEMSFESEEPGPDYSSNGDLAKYWTIENEERVLLKAGKGPLYQQPINEVIADKLLTKAGIPHVKYSLNMIDGTPWSKCPTFVNGTTEYIPAYEILNVVKNEENEEPYNHFMRCMEALEIPVAKKEIDTMLQFDYLIKNKDRHYGNFGFIRNVDTLEFTGLAPLFDNGNSLWFDKHITQINQYKQPALPFAQKQEKQLKKTGQQIDWLKKLDDDFVRETIITEMGKSTYLDNERAVKIADMVLAVKNNSEKALS</sequence>
<dbReference type="PATRIC" id="fig|742743.3.peg.1900"/>
<dbReference type="OrthoDB" id="9812605at2"/>
<evidence type="ECO:0000313" key="1">
    <source>
        <dbReference type="EMBL" id="EHO62161.1"/>
    </source>
</evidence>
<dbReference type="EMBL" id="ADLT01000065">
    <property type="protein sequence ID" value="EHO62161.1"/>
    <property type="molecule type" value="Genomic_DNA"/>
</dbReference>
<organism evidence="1 2">
    <name type="scientific">Dialister succinatiphilus YIT 11850</name>
    <dbReference type="NCBI Taxonomy" id="742743"/>
    <lineage>
        <taxon>Bacteria</taxon>
        <taxon>Bacillati</taxon>
        <taxon>Bacillota</taxon>
        <taxon>Negativicutes</taxon>
        <taxon>Veillonellales</taxon>
        <taxon>Veillonellaceae</taxon>
        <taxon>Dialister</taxon>
    </lineage>
</organism>
<dbReference type="AlphaFoldDB" id="H1D2P1"/>
<evidence type="ECO:0008006" key="3">
    <source>
        <dbReference type="Google" id="ProtNLM"/>
    </source>
</evidence>
<comment type="caution">
    <text evidence="1">The sequence shown here is derived from an EMBL/GenBank/DDBJ whole genome shotgun (WGS) entry which is preliminary data.</text>
</comment>
<dbReference type="HOGENOM" id="CLU_042516_1_0_9"/>
<dbReference type="Proteomes" id="UP000003277">
    <property type="component" value="Unassembled WGS sequence"/>
</dbReference>
<dbReference type="STRING" id="742743.HMPREF9453_01879"/>